<dbReference type="InterPro" id="IPR011049">
    <property type="entry name" value="Serralysin-like_metalloprot_C"/>
</dbReference>
<keyword evidence="2" id="KW-0964">Secreted</keyword>
<dbReference type="EMBL" id="UINC01009808">
    <property type="protein sequence ID" value="SVA43887.1"/>
    <property type="molecule type" value="Genomic_DNA"/>
</dbReference>
<dbReference type="InterPro" id="IPR013858">
    <property type="entry name" value="Peptidase_M10B_C"/>
</dbReference>
<dbReference type="AlphaFoldDB" id="A0A381VW70"/>
<accession>A0A381VW70</accession>
<gene>
    <name evidence="5" type="ORF">METZ01_LOCUS96741</name>
</gene>
<dbReference type="Gene3D" id="2.150.10.10">
    <property type="entry name" value="Serralysin-like metalloprotease, C-terminal"/>
    <property type="match status" value="1"/>
</dbReference>
<organism evidence="5">
    <name type="scientific">marine metagenome</name>
    <dbReference type="NCBI Taxonomy" id="408172"/>
    <lineage>
        <taxon>unclassified sequences</taxon>
        <taxon>metagenomes</taxon>
        <taxon>ecological metagenomes</taxon>
    </lineage>
</organism>
<evidence type="ECO:0000259" key="4">
    <source>
        <dbReference type="Pfam" id="PF08548"/>
    </source>
</evidence>
<evidence type="ECO:0000313" key="5">
    <source>
        <dbReference type="EMBL" id="SVA43887.1"/>
    </source>
</evidence>
<reference evidence="5" key="1">
    <citation type="submission" date="2018-05" db="EMBL/GenBank/DDBJ databases">
        <authorList>
            <person name="Lanie J.A."/>
            <person name="Ng W.-L."/>
            <person name="Kazmierczak K.M."/>
            <person name="Andrzejewski T.M."/>
            <person name="Davidsen T.M."/>
            <person name="Wayne K.J."/>
            <person name="Tettelin H."/>
            <person name="Glass J.I."/>
            <person name="Rusch D."/>
            <person name="Podicherti R."/>
            <person name="Tsui H.-C.T."/>
            <person name="Winkler M.E."/>
        </authorList>
    </citation>
    <scope>NUCLEOTIDE SEQUENCE</scope>
</reference>
<proteinExistence type="predicted"/>
<dbReference type="GO" id="GO:0005509">
    <property type="term" value="F:calcium ion binding"/>
    <property type="evidence" value="ECO:0007669"/>
    <property type="project" value="InterPro"/>
</dbReference>
<dbReference type="GO" id="GO:0005615">
    <property type="term" value="C:extracellular space"/>
    <property type="evidence" value="ECO:0007669"/>
    <property type="project" value="InterPro"/>
</dbReference>
<keyword evidence="3" id="KW-0677">Repeat</keyword>
<sequence length="783" mass="85852">MPTLNFNSGNNIIVPTENKTTYRGLEGDDTYIISKATVKNSKIDIIDTEGTNTIQLVDGITISSSIFTSNAARLVLSNGTQITISGADKFTFEAGGNLTSATLGSSRSYLKFADAMGAYSASFKTDKGDGGITINNSYDMRLIKNGILKTINLGDHFDGENLKYSIVKSEYPNQYNYLQPFISDQISLSDGQLKAQGGVGEEIYTAKITIKAENQDTGDSTEKVFTFRLTDDDDLEQSSSTIISSSDSETTISISEDVMGDRLLDLSSFGIDEGSAKITSVSIGGSITPISYFLADPWAQNGWTDYFYVNKNVLKFAQHSYYDYDTDEYKLFFGPNNIYGSDWQFHDLTTSNVRDNEFSITFEYTTDGESKTHKVIIDSFSNTSSGPIDAIPDGDRVKEIPATSDNNINALLLSDWQWAGKNNSEITEITFAFPPSTDTDNVMPWVSNPSGSIWELADSRDAHIENEDFKGAVRNILSMTEEMFNVKFTELTQDNYKEADLRYILFETTDDAGNSQAWHPAPENHSYIYLRTYYGGEYADFSVGSGTYGTILHETGHALNLAHPFHGTKIESSQNTTLFSVMAYDTFWLRTTDTYGIATGDGTGLYKGDTADYANALSQSSWDLHDITALGHMYGYRTNYKSEDTIYTFSPSVNIHETIHDMGGNDTIDLSNYTENTTISLIPGGVSEVGSNKIFWEGDSQQSGDFFVLSSKTDIEKYIGSSGNDDITLNTSVINDVSTGAGDDVIRDVLPTDIVSAGAGADTVYISYTTLDPDTSVSIDGGS</sequence>
<dbReference type="InterPro" id="IPR024079">
    <property type="entry name" value="MetalloPept_cat_dom_sf"/>
</dbReference>
<feature type="non-terminal residue" evidence="5">
    <location>
        <position position="783"/>
    </location>
</feature>
<dbReference type="SUPFAM" id="SSF51120">
    <property type="entry name" value="beta-Roll"/>
    <property type="match status" value="1"/>
</dbReference>
<protein>
    <recommendedName>
        <fullName evidence="4">Peptidase M10 serralysin C-terminal domain-containing protein</fullName>
    </recommendedName>
</protein>
<dbReference type="Pfam" id="PF08548">
    <property type="entry name" value="Peptidase_M10_C"/>
    <property type="match status" value="1"/>
</dbReference>
<evidence type="ECO:0000256" key="2">
    <source>
        <dbReference type="ARBA" id="ARBA00022525"/>
    </source>
</evidence>
<evidence type="ECO:0000256" key="3">
    <source>
        <dbReference type="ARBA" id="ARBA00022737"/>
    </source>
</evidence>
<dbReference type="SUPFAM" id="SSF55486">
    <property type="entry name" value="Metalloproteases ('zincins'), catalytic domain"/>
    <property type="match status" value="1"/>
</dbReference>
<feature type="domain" description="Peptidase M10 serralysin C-terminal" evidence="4">
    <location>
        <begin position="633"/>
        <end position="763"/>
    </location>
</feature>
<dbReference type="Gene3D" id="3.40.390.10">
    <property type="entry name" value="Collagenase (Catalytic Domain)"/>
    <property type="match status" value="1"/>
</dbReference>
<dbReference type="GO" id="GO:0008237">
    <property type="term" value="F:metallopeptidase activity"/>
    <property type="evidence" value="ECO:0007669"/>
    <property type="project" value="InterPro"/>
</dbReference>
<comment type="subcellular location">
    <subcellularLocation>
        <location evidence="1">Secreted</location>
    </subcellularLocation>
</comment>
<evidence type="ECO:0000256" key="1">
    <source>
        <dbReference type="ARBA" id="ARBA00004613"/>
    </source>
</evidence>
<name>A0A381VW70_9ZZZZ</name>